<accession>A0ABD1HRQ0</accession>
<evidence type="ECO:0000313" key="4">
    <source>
        <dbReference type="Proteomes" id="UP001567538"/>
    </source>
</evidence>
<dbReference type="PANTHER" id="PTHR31286:SF99">
    <property type="entry name" value="DUF4283 DOMAIN-CONTAINING PROTEIN"/>
    <property type="match status" value="1"/>
</dbReference>
<dbReference type="PANTHER" id="PTHR31286">
    <property type="entry name" value="GLYCINE-RICH CELL WALL STRUCTURAL PROTEIN 1.8-LIKE"/>
    <property type="match status" value="1"/>
</dbReference>
<protein>
    <recommendedName>
        <fullName evidence="2">DUF4283 domain-containing protein</fullName>
    </recommendedName>
</protein>
<organism evidence="3 4">
    <name type="scientific">Salvia divinorum</name>
    <name type="common">Maria pastora</name>
    <name type="synonym">Diviner's sage</name>
    <dbReference type="NCBI Taxonomy" id="28513"/>
    <lineage>
        <taxon>Eukaryota</taxon>
        <taxon>Viridiplantae</taxon>
        <taxon>Streptophyta</taxon>
        <taxon>Embryophyta</taxon>
        <taxon>Tracheophyta</taxon>
        <taxon>Spermatophyta</taxon>
        <taxon>Magnoliopsida</taxon>
        <taxon>eudicotyledons</taxon>
        <taxon>Gunneridae</taxon>
        <taxon>Pentapetalae</taxon>
        <taxon>asterids</taxon>
        <taxon>lamiids</taxon>
        <taxon>Lamiales</taxon>
        <taxon>Lamiaceae</taxon>
        <taxon>Nepetoideae</taxon>
        <taxon>Mentheae</taxon>
        <taxon>Salviinae</taxon>
        <taxon>Salvia</taxon>
        <taxon>Salvia subgen. Calosphace</taxon>
    </lineage>
</organism>
<dbReference type="InterPro" id="IPR025558">
    <property type="entry name" value="DUF4283"/>
</dbReference>
<dbReference type="InterPro" id="IPR040256">
    <property type="entry name" value="At4g02000-like"/>
</dbReference>
<feature type="compositionally biased region" description="Basic and acidic residues" evidence="1">
    <location>
        <begin position="14"/>
        <end position="28"/>
    </location>
</feature>
<comment type="caution">
    <text evidence="3">The sequence shown here is derived from an EMBL/GenBank/DDBJ whole genome shotgun (WGS) entry which is preliminary data.</text>
</comment>
<keyword evidence="4" id="KW-1185">Reference proteome</keyword>
<gene>
    <name evidence="3" type="ORF">AAHA92_09514</name>
</gene>
<dbReference type="AlphaFoldDB" id="A0ABD1HRQ0"/>
<feature type="region of interest" description="Disordered" evidence="1">
    <location>
        <begin position="1"/>
        <end position="34"/>
    </location>
</feature>
<evidence type="ECO:0000256" key="1">
    <source>
        <dbReference type="SAM" id="MobiDB-lite"/>
    </source>
</evidence>
<dbReference type="Proteomes" id="UP001567538">
    <property type="component" value="Unassembled WGS sequence"/>
</dbReference>
<evidence type="ECO:0000313" key="3">
    <source>
        <dbReference type="EMBL" id="KAL1559138.1"/>
    </source>
</evidence>
<evidence type="ECO:0000259" key="2">
    <source>
        <dbReference type="Pfam" id="PF14111"/>
    </source>
</evidence>
<proteinExistence type="predicted"/>
<feature type="domain" description="DUF4283" evidence="2">
    <location>
        <begin position="101"/>
        <end position="181"/>
    </location>
</feature>
<sequence>MANPPAPNAGCPEISDHVAKRSRLRQEDPPDVGDMLVDGMEAPKMTFKDTLLSSSNGAAPTLGFEEDDPFVIGDDDVTREFDDIEPKIVFKERIMTLVEKSMESTVVVKLLGRSISYNALQNRLWAIWKPRGQFFMMDLDNDYYQIRFNNLDDYQNALSGGPWIVYGHNLTIQPWSVNFNPLQSHPTSIVAWIRIRSVPGALYKAPLVVAIGEMIGKVVKIDDNTSVATRGHFARLAVTVDLSKSLKSRICVNCKPYDIEYEYLPLICYGCGRYGHLKTDYPDLREKEKEKTDKDSHIEEVVTAIPEPREKFGPWMVVQKKHRRSGRNMSDKVSDVSDRNLFSAIATNEEDERKISNDKDRFGKFGYHANHVEDLSANENVITGAAFDSIAELSLEDFLAIKGKRVAFSMESNINPKQANKKQRDKDIGPNVQKVWQDPIGKGN</sequence>
<feature type="region of interest" description="Disordered" evidence="1">
    <location>
        <begin position="413"/>
        <end position="444"/>
    </location>
</feature>
<name>A0ABD1HRQ0_SALDI</name>
<reference evidence="3 4" key="1">
    <citation type="submission" date="2024-06" db="EMBL/GenBank/DDBJ databases">
        <title>A chromosome level genome sequence of Diviner's sage (Salvia divinorum).</title>
        <authorList>
            <person name="Ford S.A."/>
            <person name="Ro D.-K."/>
            <person name="Ness R.W."/>
            <person name="Phillips M.A."/>
        </authorList>
    </citation>
    <scope>NUCLEOTIDE SEQUENCE [LARGE SCALE GENOMIC DNA]</scope>
    <source>
        <strain evidence="3">SAF-2024a</strain>
        <tissue evidence="3">Leaf</tissue>
    </source>
</reference>
<dbReference type="Pfam" id="PF14111">
    <property type="entry name" value="DUF4283"/>
    <property type="match status" value="1"/>
</dbReference>
<dbReference type="EMBL" id="JBEAFC010000004">
    <property type="protein sequence ID" value="KAL1559138.1"/>
    <property type="molecule type" value="Genomic_DNA"/>
</dbReference>